<reference evidence="4" key="2">
    <citation type="journal article" date="2008" name="Nucleic Acids Res.">
        <title>The rice annotation project database (RAP-DB): 2008 update.</title>
        <authorList>
            <consortium name="The rice annotation project (RAP)"/>
        </authorList>
    </citation>
    <scope>GENOME REANNOTATION</scope>
    <source>
        <strain evidence="4">cv. Nipponbare</strain>
    </source>
</reference>
<evidence type="ECO:0000256" key="1">
    <source>
        <dbReference type="SAM" id="MobiDB-lite"/>
    </source>
</evidence>
<accession>Q75H85</accession>
<feature type="region of interest" description="Disordered" evidence="1">
    <location>
        <begin position="405"/>
        <end position="437"/>
    </location>
</feature>
<feature type="compositionally biased region" description="Low complexity" evidence="1">
    <location>
        <begin position="230"/>
        <end position="240"/>
    </location>
</feature>
<dbReference type="Pfam" id="PF04195">
    <property type="entry name" value="Transposase_28"/>
    <property type="match status" value="1"/>
</dbReference>
<reference evidence="4" key="1">
    <citation type="journal article" date="2005" name="Nature">
        <title>The map-based sequence of the rice genome.</title>
        <authorList>
            <consortium name="International rice genome sequencing project (IRGSP)"/>
            <person name="Matsumoto T."/>
            <person name="Wu J."/>
            <person name="Kanamori H."/>
            <person name="Katayose Y."/>
            <person name="Fujisawa M."/>
            <person name="Namiki N."/>
            <person name="Mizuno H."/>
            <person name="Yamamoto K."/>
            <person name="Antonio B.A."/>
            <person name="Baba T."/>
            <person name="Sakata K."/>
            <person name="Nagamura Y."/>
            <person name="Aoki H."/>
            <person name="Arikawa K."/>
            <person name="Arita K."/>
            <person name="Bito T."/>
            <person name="Chiden Y."/>
            <person name="Fujitsuka N."/>
            <person name="Fukunaka R."/>
            <person name="Hamada M."/>
            <person name="Harada C."/>
            <person name="Hayashi A."/>
            <person name="Hijishita S."/>
            <person name="Honda M."/>
            <person name="Hosokawa S."/>
            <person name="Ichikawa Y."/>
            <person name="Idonuma A."/>
            <person name="Iijima M."/>
            <person name="Ikeda M."/>
            <person name="Ikeno M."/>
            <person name="Ito K."/>
            <person name="Ito S."/>
            <person name="Ito T."/>
            <person name="Ito Y."/>
            <person name="Ito Y."/>
            <person name="Iwabuchi A."/>
            <person name="Kamiya K."/>
            <person name="Karasawa W."/>
            <person name="Kurita K."/>
            <person name="Katagiri S."/>
            <person name="Kikuta A."/>
            <person name="Kobayashi H."/>
            <person name="Kobayashi N."/>
            <person name="Machita K."/>
            <person name="Maehara T."/>
            <person name="Masukawa M."/>
            <person name="Mizubayashi T."/>
            <person name="Mukai Y."/>
            <person name="Nagasaki H."/>
            <person name="Nagata Y."/>
            <person name="Naito S."/>
            <person name="Nakashima M."/>
            <person name="Nakama Y."/>
            <person name="Nakamichi Y."/>
            <person name="Nakamura M."/>
            <person name="Meguro A."/>
            <person name="Negishi M."/>
            <person name="Ohta I."/>
            <person name="Ohta T."/>
            <person name="Okamoto M."/>
            <person name="Ono N."/>
            <person name="Saji S."/>
            <person name="Sakaguchi M."/>
            <person name="Sakai K."/>
            <person name="Shibata M."/>
            <person name="Shimokawa T."/>
            <person name="Song J."/>
            <person name="Takazaki Y."/>
            <person name="Terasawa K."/>
            <person name="Tsugane M."/>
            <person name="Tsuji K."/>
            <person name="Ueda S."/>
            <person name="Waki K."/>
            <person name="Yamagata H."/>
            <person name="Yamamoto M."/>
            <person name="Yamamoto S."/>
            <person name="Yamane H."/>
            <person name="Yoshiki S."/>
            <person name="Yoshihara R."/>
            <person name="Yukawa K."/>
            <person name="Zhong H."/>
            <person name="Yano M."/>
            <person name="Yuan Q."/>
            <person name="Ouyang S."/>
            <person name="Liu J."/>
            <person name="Jones K.M."/>
            <person name="Gansberger K."/>
            <person name="Moffat K."/>
            <person name="Hill J."/>
            <person name="Bera J."/>
            <person name="Fadrosh D."/>
            <person name="Jin S."/>
            <person name="Johri S."/>
            <person name="Kim M."/>
            <person name="Overton L."/>
            <person name="Reardon M."/>
            <person name="Tsitrin T."/>
            <person name="Vuong H."/>
            <person name="Weaver B."/>
            <person name="Ciecko A."/>
            <person name="Tallon L."/>
            <person name="Jackson J."/>
            <person name="Pai G."/>
            <person name="Aken S.V."/>
            <person name="Utterback T."/>
            <person name="Reidmuller S."/>
            <person name="Feldblyum T."/>
            <person name="Hsiao J."/>
            <person name="Zismann V."/>
            <person name="Iobst S."/>
            <person name="de Vazeille A.R."/>
            <person name="Buell C.R."/>
            <person name="Ying K."/>
            <person name="Li Y."/>
            <person name="Lu T."/>
            <person name="Huang Y."/>
            <person name="Zhao Q."/>
            <person name="Feng Q."/>
            <person name="Zhang L."/>
            <person name="Zhu J."/>
            <person name="Weng Q."/>
            <person name="Mu J."/>
            <person name="Lu Y."/>
            <person name="Fan D."/>
            <person name="Liu Y."/>
            <person name="Guan J."/>
            <person name="Zhang Y."/>
            <person name="Yu S."/>
            <person name="Liu X."/>
            <person name="Zhang Y."/>
            <person name="Hong G."/>
            <person name="Han B."/>
            <person name="Choisne N."/>
            <person name="Demange N."/>
            <person name="Orjeda G."/>
            <person name="Samain S."/>
            <person name="Cattolico L."/>
            <person name="Pelletier E."/>
            <person name="Couloux A."/>
            <person name="Segurens B."/>
            <person name="Wincker P."/>
            <person name="D'Hont A."/>
            <person name="Scarpelli C."/>
            <person name="Weissenbach J."/>
            <person name="Salanoubat M."/>
            <person name="Quetier F."/>
            <person name="Yu Y."/>
            <person name="Kim H.R."/>
            <person name="Rambo T."/>
            <person name="Currie J."/>
            <person name="Collura K."/>
            <person name="Luo M."/>
            <person name="Yang T."/>
            <person name="Ammiraju J.S.S."/>
            <person name="Engler F."/>
            <person name="Soderlund C."/>
            <person name="Wing R.A."/>
            <person name="Palmer L.E."/>
            <person name="de la Bastide M."/>
            <person name="Spiegel L."/>
            <person name="Nascimento L."/>
            <person name="Zutavern T."/>
            <person name="O'Shaughnessy A."/>
            <person name="Dike S."/>
            <person name="Dedhia N."/>
            <person name="Preston R."/>
            <person name="Balija V."/>
            <person name="McCombie W.R."/>
            <person name="Chow T."/>
            <person name="Chen H."/>
            <person name="Chung M."/>
            <person name="Chen C."/>
            <person name="Shaw J."/>
            <person name="Wu H."/>
            <person name="Hsiao K."/>
            <person name="Chao Y."/>
            <person name="Chu M."/>
            <person name="Cheng C."/>
            <person name="Hour A."/>
            <person name="Lee P."/>
            <person name="Lin S."/>
            <person name="Lin Y."/>
            <person name="Liou J."/>
            <person name="Liu S."/>
            <person name="Hsing Y."/>
            <person name="Raghuvanshi S."/>
            <person name="Mohanty A."/>
            <person name="Bharti A.K."/>
            <person name="Gaur A."/>
            <person name="Gupta V."/>
            <person name="Kumar D."/>
            <person name="Ravi V."/>
            <person name="Vij S."/>
            <person name="Kapur A."/>
            <person name="Khurana P."/>
            <person name="Khurana P."/>
            <person name="Khurana J.P."/>
            <person name="Tyagi A.K."/>
            <person name="Gaikwad K."/>
            <person name="Singh A."/>
            <person name="Dalal V."/>
            <person name="Srivastava S."/>
            <person name="Dixit A."/>
            <person name="Pal A.K."/>
            <person name="Ghazi I.A."/>
            <person name="Yadav M."/>
            <person name="Pandit A."/>
            <person name="Bhargava A."/>
            <person name="Sureshbabu K."/>
            <person name="Batra K."/>
            <person name="Sharma T.R."/>
            <person name="Mohapatra T."/>
            <person name="Singh N.K."/>
            <person name="Messing J."/>
            <person name="Nelson A.B."/>
            <person name="Fuks G."/>
            <person name="Kavchok S."/>
            <person name="Keizer G."/>
            <person name="Linton E."/>
            <person name="Llaca V."/>
            <person name="Song R."/>
            <person name="Tanyolac B."/>
            <person name="Young S."/>
            <person name="Ho-Il K."/>
            <person name="Hahn J.H."/>
            <person name="Sangsakoo G."/>
            <person name="Vanavichit A."/>
            <person name="de Mattos Luiz.A.T."/>
            <person name="Zimmer P.D."/>
            <person name="Malone G."/>
            <person name="Dellagostin O."/>
            <person name="de Oliveira A.C."/>
            <person name="Bevan M."/>
            <person name="Bancroft I."/>
            <person name="Minx P."/>
            <person name="Cordum H."/>
            <person name="Wilson R."/>
            <person name="Cheng Z."/>
            <person name="Jin W."/>
            <person name="Jiang J."/>
            <person name="Leong S.A."/>
            <person name="Iwama H."/>
            <person name="Gojobori T."/>
            <person name="Itoh T."/>
            <person name="Niimura Y."/>
            <person name="Fujii Y."/>
            <person name="Habara T."/>
            <person name="Sakai H."/>
            <person name="Sato Y."/>
            <person name="Wilson G."/>
            <person name="Kumar K."/>
            <person name="McCouch S."/>
            <person name="Juretic N."/>
            <person name="Hoen D."/>
            <person name="Wright S."/>
            <person name="Bruskiewich R."/>
            <person name="Bureau T."/>
            <person name="Miyao A."/>
            <person name="Hirochika H."/>
            <person name="Nishikawa T."/>
            <person name="Kadowaki K."/>
            <person name="Sugiura M."/>
            <person name="Burr B."/>
            <person name="Sasaki T."/>
        </authorList>
    </citation>
    <scope>NUCLEOTIDE SEQUENCE [LARGE SCALE GENOMIC DNA]</scope>
    <source>
        <strain evidence="4">cv. Nipponbare</strain>
    </source>
</reference>
<protein>
    <recommendedName>
        <fullName evidence="2">Transposase (putative) gypsy type domain-containing protein</fullName>
    </recommendedName>
</protein>
<evidence type="ECO:0000313" key="4">
    <source>
        <dbReference type="Proteomes" id="UP000000763"/>
    </source>
</evidence>
<dbReference type="PANTHER" id="PTHR33026:SF7">
    <property type="entry name" value="OS03G0100275 PROTEIN"/>
    <property type="match status" value="1"/>
</dbReference>
<feature type="region of interest" description="Disordered" evidence="1">
    <location>
        <begin position="190"/>
        <end position="242"/>
    </location>
</feature>
<proteinExistence type="predicted"/>
<feature type="compositionally biased region" description="Low complexity" evidence="1">
    <location>
        <begin position="405"/>
        <end position="415"/>
    </location>
</feature>
<sequence length="463" mass="49138">MDLGASNTDTAAMKKLLVAGALPGREHLEREKGGTHLEPILGRMVIVEDFVCCSFLPPPSKFLLLVLNFYGLSLLHLNPNSIAFLSIFAHLCEAYVGWCLSLIFFTTTMNSGGWNPTKFPDAVDSISGTGRRQFISPDTLLGKCLQSVVRHEQIAWFGFAVPSRTVATLKRQQRAFHLLLRNYRFSDTTGVRGELGERSGGEELGLAERHRERRRQQRSRRAREARGYTAPSSLAPSSPAVHPPPPIHPVAGFRSCGGGVVVPPGAEERGGFANARGPPGGVTGRRMSSARSRSTAARRLWGGGGSSGVCSHGGGCCRGRGGRHSSAGAGAVEDLAIGVEEEAKSRLVNLYFLAPHHHVPCSHFVEHLVGVTPPVSPRAATQAALPAPRPITPCATCRRRHHPARAAAADAALPRRPCPPPSTPLARAPPLARATPPACTLLPPRPCAAASPPDAASSRAVAA</sequence>
<dbReference type="Proteomes" id="UP000000763">
    <property type="component" value="Chromosome 3"/>
</dbReference>
<evidence type="ECO:0000313" key="3">
    <source>
        <dbReference type="EMBL" id="AAR00598.1"/>
    </source>
</evidence>
<name>Q75H85_ORYSJ</name>
<dbReference type="InterPro" id="IPR007321">
    <property type="entry name" value="Transposase_28"/>
</dbReference>
<gene>
    <name evidence="3" type="primary">OSJNBb0007E22.3</name>
</gene>
<dbReference type="EMBL" id="AC136972">
    <property type="protein sequence ID" value="AAR00598.1"/>
    <property type="molecule type" value="Genomic_DNA"/>
</dbReference>
<feature type="region of interest" description="Disordered" evidence="1">
    <location>
        <begin position="268"/>
        <end position="291"/>
    </location>
</feature>
<evidence type="ECO:0000259" key="2">
    <source>
        <dbReference type="Pfam" id="PF04195"/>
    </source>
</evidence>
<feature type="compositionally biased region" description="Low complexity" evidence="1">
    <location>
        <begin position="424"/>
        <end position="437"/>
    </location>
</feature>
<feature type="compositionally biased region" description="Basic residues" evidence="1">
    <location>
        <begin position="211"/>
        <end position="223"/>
    </location>
</feature>
<dbReference type="PANTHER" id="PTHR33026">
    <property type="entry name" value="OS06G0360600 PROTEIN"/>
    <property type="match status" value="1"/>
</dbReference>
<feature type="domain" description="Transposase (putative) gypsy type" evidence="2">
    <location>
        <begin position="45"/>
        <end position="106"/>
    </location>
</feature>
<organism evidence="3 4">
    <name type="scientific">Oryza sativa subsp. japonica</name>
    <name type="common">Rice</name>
    <dbReference type="NCBI Taxonomy" id="39947"/>
    <lineage>
        <taxon>Eukaryota</taxon>
        <taxon>Viridiplantae</taxon>
        <taxon>Streptophyta</taxon>
        <taxon>Embryophyta</taxon>
        <taxon>Tracheophyta</taxon>
        <taxon>Spermatophyta</taxon>
        <taxon>Magnoliopsida</taxon>
        <taxon>Liliopsida</taxon>
        <taxon>Poales</taxon>
        <taxon>Poaceae</taxon>
        <taxon>BOP clade</taxon>
        <taxon>Oryzoideae</taxon>
        <taxon>Oryzeae</taxon>
        <taxon>Oryzinae</taxon>
        <taxon>Oryza</taxon>
        <taxon>Oryza sativa</taxon>
    </lineage>
</organism>
<feature type="compositionally biased region" description="Basic and acidic residues" evidence="1">
    <location>
        <begin position="194"/>
        <end position="210"/>
    </location>
</feature>
<dbReference type="AlphaFoldDB" id="Q75H85"/>